<evidence type="ECO:0000313" key="3">
    <source>
        <dbReference type="Proteomes" id="UP000219338"/>
    </source>
</evidence>
<sequence length="108" mass="12472">MFFKLVDITYTGGDRYYEYKLRYTRPPSPARRPGLTSRSWAKHTHATVEQKHPGTDTELRLIPHSIQSKSLRVSRPYFLEKFLPAETVSRSSELQIVGAMLPHPIFSP</sequence>
<keyword evidence="3" id="KW-1185">Reference proteome</keyword>
<proteinExistence type="predicted"/>
<organism evidence="2 3">
    <name type="scientific">Armillaria ostoyae</name>
    <name type="common">Armillaria root rot fungus</name>
    <dbReference type="NCBI Taxonomy" id="47428"/>
    <lineage>
        <taxon>Eukaryota</taxon>
        <taxon>Fungi</taxon>
        <taxon>Dikarya</taxon>
        <taxon>Basidiomycota</taxon>
        <taxon>Agaricomycotina</taxon>
        <taxon>Agaricomycetes</taxon>
        <taxon>Agaricomycetidae</taxon>
        <taxon>Agaricales</taxon>
        <taxon>Marasmiineae</taxon>
        <taxon>Physalacriaceae</taxon>
        <taxon>Armillaria</taxon>
    </lineage>
</organism>
<dbReference type="Proteomes" id="UP000219338">
    <property type="component" value="Unassembled WGS sequence"/>
</dbReference>
<name>A0A284RTI3_ARMOS</name>
<evidence type="ECO:0000256" key="1">
    <source>
        <dbReference type="SAM" id="MobiDB-lite"/>
    </source>
</evidence>
<protein>
    <submittedName>
        <fullName evidence="2">Uncharacterized protein</fullName>
    </submittedName>
</protein>
<accession>A0A284RTI3</accession>
<dbReference type="EMBL" id="FUEG01000016">
    <property type="protein sequence ID" value="SJL12073.1"/>
    <property type="molecule type" value="Genomic_DNA"/>
</dbReference>
<evidence type="ECO:0000313" key="2">
    <source>
        <dbReference type="EMBL" id="SJL12073.1"/>
    </source>
</evidence>
<reference evidence="3" key="1">
    <citation type="journal article" date="2017" name="Nat. Ecol. Evol.">
        <title>Genome expansion and lineage-specific genetic innovations in the forest pathogenic fungi Armillaria.</title>
        <authorList>
            <person name="Sipos G."/>
            <person name="Prasanna A.N."/>
            <person name="Walter M.C."/>
            <person name="O'Connor E."/>
            <person name="Balint B."/>
            <person name="Krizsan K."/>
            <person name="Kiss B."/>
            <person name="Hess J."/>
            <person name="Varga T."/>
            <person name="Slot J."/>
            <person name="Riley R."/>
            <person name="Boka B."/>
            <person name="Rigling D."/>
            <person name="Barry K."/>
            <person name="Lee J."/>
            <person name="Mihaltcheva S."/>
            <person name="LaButti K."/>
            <person name="Lipzen A."/>
            <person name="Waldron R."/>
            <person name="Moloney N.M."/>
            <person name="Sperisen C."/>
            <person name="Kredics L."/>
            <person name="Vagvoelgyi C."/>
            <person name="Patrignani A."/>
            <person name="Fitzpatrick D."/>
            <person name="Nagy I."/>
            <person name="Doyle S."/>
            <person name="Anderson J.B."/>
            <person name="Grigoriev I.V."/>
            <person name="Gueldener U."/>
            <person name="Muensterkoetter M."/>
            <person name="Nagy L.G."/>
        </authorList>
    </citation>
    <scope>NUCLEOTIDE SEQUENCE [LARGE SCALE GENOMIC DNA]</scope>
    <source>
        <strain evidence="3">C18/9</strain>
    </source>
</reference>
<feature type="region of interest" description="Disordered" evidence="1">
    <location>
        <begin position="27"/>
        <end position="54"/>
    </location>
</feature>
<gene>
    <name evidence="2" type="ORF">ARMOST_15494</name>
</gene>
<dbReference type="AlphaFoldDB" id="A0A284RTI3"/>